<dbReference type="Proteomes" id="UP001162480">
    <property type="component" value="Chromosome 4"/>
</dbReference>
<accession>A0AA36F2F7</accession>
<dbReference type="AlphaFoldDB" id="A0AA36F2F7"/>
<protein>
    <submittedName>
        <fullName evidence="2">Uncharacterized protein</fullName>
    </submittedName>
</protein>
<keyword evidence="3" id="KW-1185">Reference proteome</keyword>
<proteinExistence type="predicted"/>
<organism evidence="2 3">
    <name type="scientific">Octopus vulgaris</name>
    <name type="common">Common octopus</name>
    <dbReference type="NCBI Taxonomy" id="6645"/>
    <lineage>
        <taxon>Eukaryota</taxon>
        <taxon>Metazoa</taxon>
        <taxon>Spiralia</taxon>
        <taxon>Lophotrochozoa</taxon>
        <taxon>Mollusca</taxon>
        <taxon>Cephalopoda</taxon>
        <taxon>Coleoidea</taxon>
        <taxon>Octopodiformes</taxon>
        <taxon>Octopoda</taxon>
        <taxon>Incirrata</taxon>
        <taxon>Octopodidae</taxon>
        <taxon>Octopus</taxon>
    </lineage>
</organism>
<feature type="region of interest" description="Disordered" evidence="1">
    <location>
        <begin position="1"/>
        <end position="27"/>
    </location>
</feature>
<evidence type="ECO:0000256" key="1">
    <source>
        <dbReference type="SAM" id="MobiDB-lite"/>
    </source>
</evidence>
<dbReference type="EMBL" id="OX597817">
    <property type="protein sequence ID" value="CAI9721205.1"/>
    <property type="molecule type" value="Genomic_DNA"/>
</dbReference>
<sequence>MDRQRGKDSEFGERKEKNSFSDRITDPNILHWNGLDLSNRGSCDDKRFSKIRTSFRVNRGKSACGSASTPASLPVYAVGRDIFESKST</sequence>
<evidence type="ECO:0000313" key="2">
    <source>
        <dbReference type="EMBL" id="CAI9721205.1"/>
    </source>
</evidence>
<name>A0AA36F2F7_OCTVU</name>
<feature type="compositionally biased region" description="Basic and acidic residues" evidence="1">
    <location>
        <begin position="1"/>
        <end position="25"/>
    </location>
</feature>
<gene>
    <name evidence="2" type="ORF">OCTVUL_1B007350</name>
</gene>
<reference evidence="2" key="1">
    <citation type="submission" date="2023-08" db="EMBL/GenBank/DDBJ databases">
        <authorList>
            <person name="Alioto T."/>
            <person name="Alioto T."/>
            <person name="Gomez Garrido J."/>
        </authorList>
    </citation>
    <scope>NUCLEOTIDE SEQUENCE</scope>
</reference>
<evidence type="ECO:0000313" key="3">
    <source>
        <dbReference type="Proteomes" id="UP001162480"/>
    </source>
</evidence>